<evidence type="ECO:0000313" key="2">
    <source>
        <dbReference type="EMBL" id="KAJ7323498.1"/>
    </source>
</evidence>
<evidence type="ECO:0000256" key="1">
    <source>
        <dbReference type="SAM" id="MobiDB-lite"/>
    </source>
</evidence>
<protein>
    <submittedName>
        <fullName evidence="2">Uncharacterized protein</fullName>
    </submittedName>
</protein>
<dbReference type="EMBL" id="JARIHO010000046">
    <property type="protein sequence ID" value="KAJ7323498.1"/>
    <property type="molecule type" value="Genomic_DNA"/>
</dbReference>
<organism evidence="2 3">
    <name type="scientific">Mycena albidolilacea</name>
    <dbReference type="NCBI Taxonomy" id="1033008"/>
    <lineage>
        <taxon>Eukaryota</taxon>
        <taxon>Fungi</taxon>
        <taxon>Dikarya</taxon>
        <taxon>Basidiomycota</taxon>
        <taxon>Agaricomycotina</taxon>
        <taxon>Agaricomycetes</taxon>
        <taxon>Agaricomycetidae</taxon>
        <taxon>Agaricales</taxon>
        <taxon>Marasmiineae</taxon>
        <taxon>Mycenaceae</taxon>
        <taxon>Mycena</taxon>
    </lineage>
</organism>
<keyword evidence="3" id="KW-1185">Reference proteome</keyword>
<reference evidence="2" key="1">
    <citation type="submission" date="2023-03" db="EMBL/GenBank/DDBJ databases">
        <title>Massive genome expansion in bonnet fungi (Mycena s.s.) driven by repeated elements and novel gene families across ecological guilds.</title>
        <authorList>
            <consortium name="Lawrence Berkeley National Laboratory"/>
            <person name="Harder C.B."/>
            <person name="Miyauchi S."/>
            <person name="Viragh M."/>
            <person name="Kuo A."/>
            <person name="Thoen E."/>
            <person name="Andreopoulos B."/>
            <person name="Lu D."/>
            <person name="Skrede I."/>
            <person name="Drula E."/>
            <person name="Henrissat B."/>
            <person name="Morin E."/>
            <person name="Kohler A."/>
            <person name="Barry K."/>
            <person name="LaButti K."/>
            <person name="Morin E."/>
            <person name="Salamov A."/>
            <person name="Lipzen A."/>
            <person name="Mereny Z."/>
            <person name="Hegedus B."/>
            <person name="Baldrian P."/>
            <person name="Stursova M."/>
            <person name="Weitz H."/>
            <person name="Taylor A."/>
            <person name="Grigoriev I.V."/>
            <person name="Nagy L.G."/>
            <person name="Martin F."/>
            <person name="Kauserud H."/>
        </authorList>
    </citation>
    <scope>NUCLEOTIDE SEQUENCE</scope>
    <source>
        <strain evidence="2">CBHHK002</strain>
    </source>
</reference>
<proteinExistence type="predicted"/>
<evidence type="ECO:0000313" key="3">
    <source>
        <dbReference type="Proteomes" id="UP001218218"/>
    </source>
</evidence>
<gene>
    <name evidence="2" type="ORF">DFH08DRAFT_711831</name>
</gene>
<accession>A0AAD6ZHX9</accession>
<name>A0AAD6ZHX9_9AGAR</name>
<feature type="region of interest" description="Disordered" evidence="1">
    <location>
        <begin position="383"/>
        <end position="402"/>
    </location>
</feature>
<comment type="caution">
    <text evidence="2">The sequence shown here is derived from an EMBL/GenBank/DDBJ whole genome shotgun (WGS) entry which is preliminary data.</text>
</comment>
<sequence length="517" mass="59010">YVLEHAGRLPEDTPDINVMCALTLHPRIKLTTCSYSHVIDNVIRPAKIIRRSCLTELIIFVPVQPHADAMYVWRPELAFQAIVFLRTAHNHPAHPQAKPSTKDDCLLDAAMRAVGSKHLSVRKLLTAMTKGDFTLVVTLNPQLVYLIHSVLSVVIDYTFKRVEGDMDEWVVSGFSDRFKRRITFARLYCSKKSAAAFHQLFYELFDSIHCVTGQKLKLRPFFPDANGRIIMLDGEVAQALGLGSFLVTYNQPLSKSNVPQDVLTHLKSILGLASQEEIDAWHAFCASQTDPKVQQWYLQKQRNPWYLPSVNQYLSKILLDDWKITPRTTNIAETSHAATNADTSTQLPLLPAILVTQERDKDDVEEIHQIVRDGIMRKHWNGPSEREHLSEQRAGWSARQREERNDDLVTYDTLAKDREEGQEEWRFSLTRGHALQAQIQLIQAELKLDKRRTDLSEELKTLRAALEFEKQARRDWVTQRGEIDSQMKVLRAGPLKGVQINRNQLVAALSDTAIPGE</sequence>
<dbReference type="AlphaFoldDB" id="A0AAD6ZHX9"/>
<feature type="non-terminal residue" evidence="2">
    <location>
        <position position="517"/>
    </location>
</feature>
<dbReference type="Proteomes" id="UP001218218">
    <property type="component" value="Unassembled WGS sequence"/>
</dbReference>